<keyword evidence="4" id="KW-0547">Nucleotide-binding</keyword>
<keyword evidence="5" id="KW-0418">Kinase</keyword>
<dbReference type="PROSITE" id="PS00108">
    <property type="entry name" value="PROTEIN_KINASE_ST"/>
    <property type="match status" value="1"/>
</dbReference>
<protein>
    <recommendedName>
        <fullName evidence="1">non-specific serine/threonine protein kinase</fullName>
        <ecNumber evidence="1">2.7.11.1</ecNumber>
    </recommendedName>
</protein>
<comment type="catalytic activity">
    <reaction evidence="7">
        <text>L-threonyl-[protein] + ATP = O-phospho-L-threonyl-[protein] + ADP + H(+)</text>
        <dbReference type="Rhea" id="RHEA:46608"/>
        <dbReference type="Rhea" id="RHEA-COMP:11060"/>
        <dbReference type="Rhea" id="RHEA-COMP:11605"/>
        <dbReference type="ChEBI" id="CHEBI:15378"/>
        <dbReference type="ChEBI" id="CHEBI:30013"/>
        <dbReference type="ChEBI" id="CHEBI:30616"/>
        <dbReference type="ChEBI" id="CHEBI:61977"/>
        <dbReference type="ChEBI" id="CHEBI:456216"/>
        <dbReference type="EC" id="2.7.11.1"/>
    </reaction>
</comment>
<dbReference type="PROSITE" id="PS01351">
    <property type="entry name" value="MAPK"/>
    <property type="match status" value="1"/>
</dbReference>
<evidence type="ECO:0000259" key="9">
    <source>
        <dbReference type="PROSITE" id="PS50011"/>
    </source>
</evidence>
<dbReference type="EC" id="2.7.11.1" evidence="1"/>
<keyword evidence="3" id="KW-0808">Transferase</keyword>
<accession>C5LIA2</accession>
<dbReference type="Proteomes" id="UP000007800">
    <property type="component" value="Unassembled WGS sequence"/>
</dbReference>
<dbReference type="EMBL" id="GG682211">
    <property type="protein sequence ID" value="EER03541.1"/>
    <property type="molecule type" value="Genomic_DNA"/>
</dbReference>
<dbReference type="PANTHER" id="PTHR24055">
    <property type="entry name" value="MITOGEN-ACTIVATED PROTEIN KINASE"/>
    <property type="match status" value="1"/>
</dbReference>
<dbReference type="FunFam" id="1.10.510.10:FF:000405">
    <property type="entry name" value="Mitogen-activated protein kinase"/>
    <property type="match status" value="1"/>
</dbReference>
<evidence type="ECO:0000256" key="7">
    <source>
        <dbReference type="ARBA" id="ARBA00047899"/>
    </source>
</evidence>
<dbReference type="RefSeq" id="XP_002771725.1">
    <property type="nucleotide sequence ID" value="XM_002771679.1"/>
</dbReference>
<reference evidence="10 11" key="1">
    <citation type="submission" date="2008-07" db="EMBL/GenBank/DDBJ databases">
        <authorList>
            <person name="El-Sayed N."/>
            <person name="Caler E."/>
            <person name="Inman J."/>
            <person name="Amedeo P."/>
            <person name="Hass B."/>
            <person name="Wortman J."/>
        </authorList>
    </citation>
    <scope>NUCLEOTIDE SEQUENCE [LARGE SCALE GENOMIC DNA]</scope>
    <source>
        <strain evidence="11">ATCC 50983 / TXsc</strain>
    </source>
</reference>
<keyword evidence="11" id="KW-1185">Reference proteome</keyword>
<dbReference type="SMART" id="SM00220">
    <property type="entry name" value="S_TKc"/>
    <property type="match status" value="1"/>
</dbReference>
<evidence type="ECO:0000313" key="11">
    <source>
        <dbReference type="Proteomes" id="UP000007800"/>
    </source>
</evidence>
<sequence length="234" mass="26728">YNQRIVAIKKIHRVFEDLIDCKRILREIAILNRLDHDHIIKMLDICPPDDLENFDELYIVLEIADSDFKKLFRTPVFLTELHIKTLLYNLLVGVKYLHSAGILHRDLKPANCLVNQDCSVKICDFGLSRAIGMEKQLHLQHLPNTPREIDVVCGIRTRVLWKVLAYQAEDTTVGAASTATAAGPIVPHTLNLKRQLTGHVVTRWYRAPELILLEENYGEAIDVWSVGCIFAELL</sequence>
<organism evidence="11">
    <name type="scientific">Perkinsus marinus (strain ATCC 50983 / TXsc)</name>
    <dbReference type="NCBI Taxonomy" id="423536"/>
    <lineage>
        <taxon>Eukaryota</taxon>
        <taxon>Sar</taxon>
        <taxon>Alveolata</taxon>
        <taxon>Perkinsozoa</taxon>
        <taxon>Perkinsea</taxon>
        <taxon>Perkinsida</taxon>
        <taxon>Perkinsidae</taxon>
        <taxon>Perkinsus</taxon>
    </lineage>
</organism>
<keyword evidence="6" id="KW-0067">ATP-binding</keyword>
<dbReference type="GO" id="GO:0106310">
    <property type="term" value="F:protein serine kinase activity"/>
    <property type="evidence" value="ECO:0007669"/>
    <property type="project" value="RHEA"/>
</dbReference>
<dbReference type="OrthoDB" id="192887at2759"/>
<dbReference type="PROSITE" id="PS50011">
    <property type="entry name" value="PROTEIN_KINASE_DOM"/>
    <property type="match status" value="1"/>
</dbReference>
<evidence type="ECO:0000256" key="8">
    <source>
        <dbReference type="ARBA" id="ARBA00048679"/>
    </source>
</evidence>
<dbReference type="InParanoid" id="C5LIA2"/>
<dbReference type="Gene3D" id="1.10.510.10">
    <property type="entry name" value="Transferase(Phosphotransferase) domain 1"/>
    <property type="match status" value="2"/>
</dbReference>
<comment type="catalytic activity">
    <reaction evidence="8">
        <text>L-seryl-[protein] + ATP = O-phospho-L-seryl-[protein] + ADP + H(+)</text>
        <dbReference type="Rhea" id="RHEA:17989"/>
        <dbReference type="Rhea" id="RHEA-COMP:9863"/>
        <dbReference type="Rhea" id="RHEA-COMP:11604"/>
        <dbReference type="ChEBI" id="CHEBI:15378"/>
        <dbReference type="ChEBI" id="CHEBI:29999"/>
        <dbReference type="ChEBI" id="CHEBI:30616"/>
        <dbReference type="ChEBI" id="CHEBI:83421"/>
        <dbReference type="ChEBI" id="CHEBI:456216"/>
        <dbReference type="EC" id="2.7.11.1"/>
    </reaction>
</comment>
<feature type="domain" description="Protein kinase" evidence="9">
    <location>
        <begin position="1"/>
        <end position="234"/>
    </location>
</feature>
<evidence type="ECO:0000313" key="10">
    <source>
        <dbReference type="EMBL" id="EER03541.1"/>
    </source>
</evidence>
<dbReference type="GeneID" id="9047786"/>
<dbReference type="GO" id="GO:0004707">
    <property type="term" value="F:MAP kinase activity"/>
    <property type="evidence" value="ECO:0007669"/>
    <property type="project" value="InterPro"/>
</dbReference>
<dbReference type="InterPro" id="IPR008271">
    <property type="entry name" value="Ser/Thr_kinase_AS"/>
</dbReference>
<evidence type="ECO:0000256" key="1">
    <source>
        <dbReference type="ARBA" id="ARBA00012513"/>
    </source>
</evidence>
<proteinExistence type="predicted"/>
<dbReference type="GO" id="GO:0005524">
    <property type="term" value="F:ATP binding"/>
    <property type="evidence" value="ECO:0007669"/>
    <property type="project" value="UniProtKB-KW"/>
</dbReference>
<evidence type="ECO:0000256" key="4">
    <source>
        <dbReference type="ARBA" id="ARBA00022741"/>
    </source>
</evidence>
<dbReference type="InterPro" id="IPR003527">
    <property type="entry name" value="MAP_kinase_CS"/>
</dbReference>
<dbReference type="Gene3D" id="3.30.200.20">
    <property type="entry name" value="Phosphorylase Kinase, domain 1"/>
    <property type="match status" value="1"/>
</dbReference>
<dbReference type="InterPro" id="IPR000719">
    <property type="entry name" value="Prot_kinase_dom"/>
</dbReference>
<evidence type="ECO:0000256" key="6">
    <source>
        <dbReference type="ARBA" id="ARBA00022840"/>
    </source>
</evidence>
<name>C5LIA2_PERM5</name>
<feature type="non-terminal residue" evidence="10">
    <location>
        <position position="1"/>
    </location>
</feature>
<gene>
    <name evidence="10" type="ORF">Pmar_PMAR013780</name>
</gene>
<dbReference type="Pfam" id="PF00069">
    <property type="entry name" value="Pkinase"/>
    <property type="match status" value="2"/>
</dbReference>
<dbReference type="InterPro" id="IPR011009">
    <property type="entry name" value="Kinase-like_dom_sf"/>
</dbReference>
<dbReference type="InterPro" id="IPR050117">
    <property type="entry name" value="MAPK"/>
</dbReference>
<evidence type="ECO:0000256" key="5">
    <source>
        <dbReference type="ARBA" id="ARBA00022777"/>
    </source>
</evidence>
<evidence type="ECO:0000256" key="3">
    <source>
        <dbReference type="ARBA" id="ARBA00022679"/>
    </source>
</evidence>
<evidence type="ECO:0000256" key="2">
    <source>
        <dbReference type="ARBA" id="ARBA00022527"/>
    </source>
</evidence>
<feature type="non-terminal residue" evidence="10">
    <location>
        <position position="234"/>
    </location>
</feature>
<dbReference type="SUPFAM" id="SSF56112">
    <property type="entry name" value="Protein kinase-like (PK-like)"/>
    <property type="match status" value="1"/>
</dbReference>
<dbReference type="AlphaFoldDB" id="C5LIA2"/>
<keyword evidence="2" id="KW-0723">Serine/threonine-protein kinase</keyword>